<dbReference type="NCBIfam" id="TIGR03061">
    <property type="entry name" value="pip_yhgE_Nterm"/>
    <property type="match status" value="1"/>
</dbReference>
<comment type="subcellular location">
    <subcellularLocation>
        <location evidence="1">Membrane</location>
        <topology evidence="1">Multi-pass membrane protein</topology>
    </subcellularLocation>
</comment>
<accession>A0ABN5UUX4</accession>
<keyword evidence="4 6" id="KW-0472">Membrane</keyword>
<dbReference type="Gene3D" id="3.40.1710.10">
    <property type="entry name" value="abc type-2 transporter like domain"/>
    <property type="match status" value="1"/>
</dbReference>
<dbReference type="Proteomes" id="UP000035063">
    <property type="component" value="Chromosome"/>
</dbReference>
<proteinExistence type="predicted"/>
<evidence type="ECO:0000256" key="4">
    <source>
        <dbReference type="ARBA" id="ARBA00023136"/>
    </source>
</evidence>
<evidence type="ECO:0000259" key="7">
    <source>
        <dbReference type="Pfam" id="PF12698"/>
    </source>
</evidence>
<name>A0ABN5UUX4_BIFBI</name>
<reference evidence="9" key="2">
    <citation type="journal article" date="2015" name="J. Biotechnol.">
        <title>Complete genome sequence of Bifidobacterium bifidum JCM 1255(T) isolated from feces of a breast-fed infant.</title>
        <authorList>
            <person name="Morita H."/>
            <person name="Toh H."/>
            <person name="Oshima K."/>
            <person name="Nakano A."/>
            <person name="Shindo C."/>
            <person name="Komiya K."/>
            <person name="Arakawa K."/>
            <person name="Suda W."/>
            <person name="Honda K."/>
            <person name="Hattori M."/>
        </authorList>
    </citation>
    <scope>NUCLEOTIDE SEQUENCE [LARGE SCALE GENOMIC DNA]</scope>
    <source>
        <strain evidence="9">JCM 1255</strain>
    </source>
</reference>
<feature type="transmembrane region" description="Helical" evidence="6">
    <location>
        <begin position="20"/>
        <end position="38"/>
    </location>
</feature>
<keyword evidence="5" id="KW-0175">Coiled coil</keyword>
<evidence type="ECO:0000256" key="6">
    <source>
        <dbReference type="SAM" id="Phobius"/>
    </source>
</evidence>
<dbReference type="InterPro" id="IPR051328">
    <property type="entry name" value="T7SS_ABC-Transporter"/>
</dbReference>
<feature type="domain" description="ABC-2 type transporter transmembrane" evidence="7">
    <location>
        <begin position="22"/>
        <end position="222"/>
    </location>
</feature>
<organism evidence="8 9">
    <name type="scientific">Bifidobacterium bifidum ATCC 29521 = JCM 1255 = DSM 20456</name>
    <dbReference type="NCBI Taxonomy" id="500634"/>
    <lineage>
        <taxon>Bacteria</taxon>
        <taxon>Bacillati</taxon>
        <taxon>Actinomycetota</taxon>
        <taxon>Actinomycetes</taxon>
        <taxon>Bifidobacteriales</taxon>
        <taxon>Bifidobacteriaceae</taxon>
        <taxon>Bifidobacterium</taxon>
    </lineage>
</organism>
<dbReference type="InterPro" id="IPR017500">
    <property type="entry name" value="Phage_infect_YhgE_N"/>
</dbReference>
<dbReference type="EMBL" id="AP012323">
    <property type="protein sequence ID" value="BAQ97311.1"/>
    <property type="molecule type" value="Genomic_DNA"/>
</dbReference>
<evidence type="ECO:0000256" key="2">
    <source>
        <dbReference type="ARBA" id="ARBA00022692"/>
    </source>
</evidence>
<dbReference type="InterPro" id="IPR013525">
    <property type="entry name" value="ABC2_TM"/>
</dbReference>
<keyword evidence="3 6" id="KW-1133">Transmembrane helix</keyword>
<sequence>MKNIWRIFTRDVCHATRNVIAIIVAMGLIIVPALYAWYNIAASWDPYGNTKSLKVAVANVDSGYKSDLIPVRVNIGETVVSSLRANHDLDWQFVDRDTAIDGVHSGEYYAALIIPKQFSADMMTLFSPEMKHAELEYYLNEKINPIAPHITDQGASTVATTIDQTFAKTLAQVALDLVSSLLKFAQSPQMSEYVSNATKHISSISSQLKSAASQADSYASLMGATGKIISSTDRLLGSTGSSASDAKKALKQGTTGVKSLDEALAGVSTSMISSLSDAAGAYDTISKQVDTAFSDMGSQSSQITDKLTTLQRNIQSQADTFGTYAEALRSLADAAHLQAVKDALNNAAQQAQNTQNELQKVADSIGDASKKITDGTASADDTRKSLKKQIAAAKQSITDMANTYDTTIKPQLDELGKSMSDVVKQSGSVIDGLAATAASMSGLSGDITGSLSDV</sequence>
<keyword evidence="9" id="KW-1185">Reference proteome</keyword>
<gene>
    <name evidence="8" type="ORF">BBBF_0104</name>
</gene>
<evidence type="ECO:0000313" key="9">
    <source>
        <dbReference type="Proteomes" id="UP000035063"/>
    </source>
</evidence>
<dbReference type="PANTHER" id="PTHR43077:SF10">
    <property type="entry name" value="TRANSPORT PERMEASE PROTEIN"/>
    <property type="match status" value="1"/>
</dbReference>
<evidence type="ECO:0000256" key="5">
    <source>
        <dbReference type="SAM" id="Coils"/>
    </source>
</evidence>
<dbReference type="SUPFAM" id="SSF58100">
    <property type="entry name" value="Bacterial hemolysins"/>
    <property type="match status" value="1"/>
</dbReference>
<dbReference type="Pfam" id="PF12698">
    <property type="entry name" value="ABC2_membrane_3"/>
    <property type="match status" value="1"/>
</dbReference>
<dbReference type="PANTHER" id="PTHR43077">
    <property type="entry name" value="TRANSPORT PERMEASE YVFS-RELATED"/>
    <property type="match status" value="1"/>
</dbReference>
<feature type="coiled-coil region" evidence="5">
    <location>
        <begin position="334"/>
        <end position="403"/>
    </location>
</feature>
<evidence type="ECO:0000256" key="1">
    <source>
        <dbReference type="ARBA" id="ARBA00004141"/>
    </source>
</evidence>
<dbReference type="Gene3D" id="1.20.120.20">
    <property type="entry name" value="Apolipoprotein"/>
    <property type="match status" value="1"/>
</dbReference>
<reference evidence="8 9" key="1">
    <citation type="submission" date="2012-02" db="EMBL/GenBank/DDBJ databases">
        <title>Complete genome sequence of Bifidobacterium bifidum JCM 1255.</title>
        <authorList>
            <person name="Toh H."/>
            <person name="Oshima K."/>
            <person name="Morita H."/>
            <person name="Hattori M."/>
        </authorList>
    </citation>
    <scope>NUCLEOTIDE SEQUENCE [LARGE SCALE GENOMIC DNA]</scope>
    <source>
        <strain evidence="8 9">JCM 1255</strain>
    </source>
</reference>
<protein>
    <recommendedName>
        <fullName evidence="7">ABC-2 type transporter transmembrane domain-containing protein</fullName>
    </recommendedName>
</protein>
<evidence type="ECO:0000313" key="8">
    <source>
        <dbReference type="EMBL" id="BAQ97311.1"/>
    </source>
</evidence>
<evidence type="ECO:0000256" key="3">
    <source>
        <dbReference type="ARBA" id="ARBA00022989"/>
    </source>
</evidence>
<keyword evidence="2 6" id="KW-0812">Transmembrane</keyword>